<sequence length="49" mass="5712">MIKENKKAVDDYKSGKTWAINFLVGQIMRLTDKRADFNVAKKILKEKLN</sequence>
<feature type="domain" description="Asn/Gln amidotransferase" evidence="7">
    <location>
        <begin position="2"/>
        <end position="48"/>
    </location>
</feature>
<comment type="caution">
    <text evidence="8">The sequence shown here is derived from an EMBL/GenBank/DDBJ whole genome shotgun (WGS) entry which is preliminary data.</text>
</comment>
<gene>
    <name evidence="8" type="ORF">S06H3_20313</name>
</gene>
<evidence type="ECO:0000313" key="8">
    <source>
        <dbReference type="EMBL" id="GAI13163.1"/>
    </source>
</evidence>
<keyword evidence="3" id="KW-0067">ATP-binding</keyword>
<accession>X1L2H0</accession>
<dbReference type="SUPFAM" id="SSF89095">
    <property type="entry name" value="GatB/YqeY motif"/>
    <property type="match status" value="1"/>
</dbReference>
<dbReference type="FunFam" id="1.10.10.410:FF:000001">
    <property type="entry name" value="Aspartyl/glutamyl-tRNA(Asn/Gln) amidotransferase subunit B"/>
    <property type="match status" value="1"/>
</dbReference>
<evidence type="ECO:0000256" key="2">
    <source>
        <dbReference type="ARBA" id="ARBA00022741"/>
    </source>
</evidence>
<reference evidence="8" key="1">
    <citation type="journal article" date="2014" name="Front. Microbiol.">
        <title>High frequency of phylogenetically diverse reductive dehalogenase-homologous genes in deep subseafloor sedimentary metagenomes.</title>
        <authorList>
            <person name="Kawai M."/>
            <person name="Futagami T."/>
            <person name="Toyoda A."/>
            <person name="Takaki Y."/>
            <person name="Nishi S."/>
            <person name="Hori S."/>
            <person name="Arai W."/>
            <person name="Tsubouchi T."/>
            <person name="Morono Y."/>
            <person name="Uchiyama I."/>
            <person name="Ito T."/>
            <person name="Fujiyama A."/>
            <person name="Inagaki F."/>
            <person name="Takami H."/>
        </authorList>
    </citation>
    <scope>NUCLEOTIDE SEQUENCE</scope>
    <source>
        <strain evidence="8">Expedition CK06-06</strain>
    </source>
</reference>
<keyword evidence="2" id="KW-0547">Nucleotide-binding</keyword>
<dbReference type="EMBL" id="BARV01010506">
    <property type="protein sequence ID" value="GAI13163.1"/>
    <property type="molecule type" value="Genomic_DNA"/>
</dbReference>
<dbReference type="Gene3D" id="1.10.10.410">
    <property type="match status" value="1"/>
</dbReference>
<evidence type="ECO:0000256" key="6">
    <source>
        <dbReference type="ARBA" id="ARBA00047913"/>
    </source>
</evidence>
<evidence type="ECO:0000256" key="5">
    <source>
        <dbReference type="ARBA" id="ARBA00047380"/>
    </source>
</evidence>
<dbReference type="GO" id="GO:0006412">
    <property type="term" value="P:translation"/>
    <property type="evidence" value="ECO:0007669"/>
    <property type="project" value="UniProtKB-KW"/>
</dbReference>
<keyword evidence="4" id="KW-0648">Protein biosynthesis</keyword>
<dbReference type="InterPro" id="IPR018027">
    <property type="entry name" value="Asn/Gln_amidotransferase"/>
</dbReference>
<comment type="catalytic activity">
    <reaction evidence="6">
        <text>L-glutamyl-tRNA(Gln) + L-glutamine + ATP + H2O = L-glutaminyl-tRNA(Gln) + L-glutamate + ADP + phosphate + H(+)</text>
        <dbReference type="Rhea" id="RHEA:17521"/>
        <dbReference type="Rhea" id="RHEA-COMP:9681"/>
        <dbReference type="Rhea" id="RHEA-COMP:9684"/>
        <dbReference type="ChEBI" id="CHEBI:15377"/>
        <dbReference type="ChEBI" id="CHEBI:15378"/>
        <dbReference type="ChEBI" id="CHEBI:29985"/>
        <dbReference type="ChEBI" id="CHEBI:30616"/>
        <dbReference type="ChEBI" id="CHEBI:43474"/>
        <dbReference type="ChEBI" id="CHEBI:58359"/>
        <dbReference type="ChEBI" id="CHEBI:78520"/>
        <dbReference type="ChEBI" id="CHEBI:78521"/>
        <dbReference type="ChEBI" id="CHEBI:456216"/>
    </reaction>
</comment>
<dbReference type="GO" id="GO:0016884">
    <property type="term" value="F:carbon-nitrogen ligase activity, with glutamine as amido-N-donor"/>
    <property type="evidence" value="ECO:0007669"/>
    <property type="project" value="InterPro"/>
</dbReference>
<dbReference type="AlphaFoldDB" id="X1L2H0"/>
<evidence type="ECO:0000256" key="4">
    <source>
        <dbReference type="ARBA" id="ARBA00022917"/>
    </source>
</evidence>
<dbReference type="GO" id="GO:0005524">
    <property type="term" value="F:ATP binding"/>
    <property type="evidence" value="ECO:0007669"/>
    <property type="project" value="UniProtKB-KW"/>
</dbReference>
<evidence type="ECO:0000256" key="3">
    <source>
        <dbReference type="ARBA" id="ARBA00022840"/>
    </source>
</evidence>
<comment type="catalytic activity">
    <reaction evidence="5">
        <text>L-aspartyl-tRNA(Asn) + L-glutamine + ATP + H2O = L-asparaginyl-tRNA(Asn) + L-glutamate + ADP + phosphate + 2 H(+)</text>
        <dbReference type="Rhea" id="RHEA:14513"/>
        <dbReference type="Rhea" id="RHEA-COMP:9674"/>
        <dbReference type="Rhea" id="RHEA-COMP:9677"/>
        <dbReference type="ChEBI" id="CHEBI:15377"/>
        <dbReference type="ChEBI" id="CHEBI:15378"/>
        <dbReference type="ChEBI" id="CHEBI:29985"/>
        <dbReference type="ChEBI" id="CHEBI:30616"/>
        <dbReference type="ChEBI" id="CHEBI:43474"/>
        <dbReference type="ChEBI" id="CHEBI:58359"/>
        <dbReference type="ChEBI" id="CHEBI:78515"/>
        <dbReference type="ChEBI" id="CHEBI:78516"/>
        <dbReference type="ChEBI" id="CHEBI:456216"/>
    </reaction>
</comment>
<evidence type="ECO:0000256" key="1">
    <source>
        <dbReference type="ARBA" id="ARBA00022598"/>
    </source>
</evidence>
<dbReference type="Pfam" id="PF02637">
    <property type="entry name" value="GatB_Yqey"/>
    <property type="match status" value="1"/>
</dbReference>
<organism evidence="8">
    <name type="scientific">marine sediment metagenome</name>
    <dbReference type="NCBI Taxonomy" id="412755"/>
    <lineage>
        <taxon>unclassified sequences</taxon>
        <taxon>metagenomes</taxon>
        <taxon>ecological metagenomes</taxon>
    </lineage>
</organism>
<proteinExistence type="predicted"/>
<evidence type="ECO:0000259" key="7">
    <source>
        <dbReference type="Pfam" id="PF02637"/>
    </source>
</evidence>
<keyword evidence="1" id="KW-0436">Ligase</keyword>
<dbReference type="InterPro" id="IPR003789">
    <property type="entry name" value="Asn/Gln_tRNA_amidoTrase-B-like"/>
</dbReference>
<protein>
    <recommendedName>
        <fullName evidence="7">Asn/Gln amidotransferase domain-containing protein</fullName>
    </recommendedName>
</protein>
<dbReference type="InterPro" id="IPR023168">
    <property type="entry name" value="GatB_Yqey_C_2"/>
</dbReference>
<name>X1L2H0_9ZZZZ</name>